<feature type="chain" id="PRO_5009315559" evidence="1">
    <location>
        <begin position="25"/>
        <end position="51"/>
    </location>
</feature>
<proteinExistence type="predicted"/>
<keyword evidence="2" id="KW-1185">Reference proteome</keyword>
<sequence>KSILKMKIFLTFFLLALLFTLSIGAEDGVENIKGLENDEIKGVQAEVTLQV</sequence>
<evidence type="ECO:0000256" key="1">
    <source>
        <dbReference type="SAM" id="SignalP"/>
    </source>
</evidence>
<protein>
    <submittedName>
        <fullName evidence="3">Secreted protein</fullName>
    </submittedName>
</protein>
<evidence type="ECO:0000313" key="3">
    <source>
        <dbReference type="WBParaSite" id="MhA1_Contig1607.frz3.gene12"/>
    </source>
</evidence>
<organism evidence="2 3">
    <name type="scientific">Meloidogyne hapla</name>
    <name type="common">Root-knot nematode worm</name>
    <dbReference type="NCBI Taxonomy" id="6305"/>
    <lineage>
        <taxon>Eukaryota</taxon>
        <taxon>Metazoa</taxon>
        <taxon>Ecdysozoa</taxon>
        <taxon>Nematoda</taxon>
        <taxon>Chromadorea</taxon>
        <taxon>Rhabditida</taxon>
        <taxon>Tylenchina</taxon>
        <taxon>Tylenchomorpha</taxon>
        <taxon>Tylenchoidea</taxon>
        <taxon>Meloidogynidae</taxon>
        <taxon>Meloidogyninae</taxon>
        <taxon>Meloidogyne</taxon>
    </lineage>
</organism>
<dbReference type="AlphaFoldDB" id="A0A1I8B9F5"/>
<name>A0A1I8B9F5_MELHA</name>
<dbReference type="WBParaSite" id="MhA1_Contig1607.frz3.gene12">
    <property type="protein sequence ID" value="MhA1_Contig1607.frz3.gene12"/>
    <property type="gene ID" value="MhA1_Contig1607.frz3.gene12"/>
</dbReference>
<dbReference type="Proteomes" id="UP000095281">
    <property type="component" value="Unplaced"/>
</dbReference>
<reference evidence="3" key="1">
    <citation type="submission" date="2016-11" db="UniProtKB">
        <authorList>
            <consortium name="WormBaseParasite"/>
        </authorList>
    </citation>
    <scope>IDENTIFICATION</scope>
</reference>
<accession>A0A1I8B9F5</accession>
<evidence type="ECO:0000313" key="2">
    <source>
        <dbReference type="Proteomes" id="UP000095281"/>
    </source>
</evidence>
<keyword evidence="1" id="KW-0732">Signal</keyword>
<feature type="signal peptide" evidence="1">
    <location>
        <begin position="1"/>
        <end position="24"/>
    </location>
</feature>